<dbReference type="InterPro" id="IPR024432">
    <property type="entry name" value="Put_RecE_PDDEXK-like_dom"/>
</dbReference>
<reference evidence="2 3" key="1">
    <citation type="submission" date="2018-06" db="EMBL/GenBank/DDBJ databases">
        <title>Marinomonas sp. YLB-05 draft genome sequence.</title>
        <authorList>
            <person name="Yu L."/>
            <person name="Tang X."/>
        </authorList>
    </citation>
    <scope>NUCLEOTIDE SEQUENCE [LARGE SCALE GENOMIC DNA]</scope>
    <source>
        <strain evidence="2 3">YLB-05</strain>
    </source>
</reference>
<name>A0A370UAI0_9GAMM</name>
<proteinExistence type="predicted"/>
<gene>
    <name evidence="2" type="ORF">DN730_07975</name>
</gene>
<dbReference type="Pfam" id="PF12684">
    <property type="entry name" value="DUF3799"/>
    <property type="match status" value="1"/>
</dbReference>
<evidence type="ECO:0000313" key="2">
    <source>
        <dbReference type="EMBL" id="RDL44758.1"/>
    </source>
</evidence>
<dbReference type="OrthoDB" id="256590at2"/>
<dbReference type="Gene3D" id="3.90.320.10">
    <property type="match status" value="1"/>
</dbReference>
<organism evidence="2 3">
    <name type="scientific">Marinomonas piezotolerans</name>
    <dbReference type="NCBI Taxonomy" id="2213058"/>
    <lineage>
        <taxon>Bacteria</taxon>
        <taxon>Pseudomonadati</taxon>
        <taxon>Pseudomonadota</taxon>
        <taxon>Gammaproteobacteria</taxon>
        <taxon>Oceanospirillales</taxon>
        <taxon>Oceanospirillaceae</taxon>
        <taxon>Marinomonas</taxon>
    </lineage>
</organism>
<feature type="domain" description="Putative exodeoxyribonuclease 8 PDDEXK-like" evidence="1">
    <location>
        <begin position="39"/>
        <end position="254"/>
    </location>
</feature>
<dbReference type="AlphaFoldDB" id="A0A370UAI0"/>
<sequence length="266" mass="31531">MQPDIYYDMSNHDYHRGAGISKSGLDWMEHNPSQLIWSQNAPRDQEALKALDFGTATHTMLLEPELFNQQFVVAPELNMRTNAGKAEWKEFVEANQDRTIMTFEEHRKLMIMRESVFAHPVARMIFEANGYNEASIFWEDEETGELCRIRPDRVINLDGQPVMVDVKKVAGLDRFERHVEEFRYHVQDAMYREGYKAHFGEDPLFWFLCVSDTVSAGKYEVEVVSLEPEWKDLGKEIFRENLNRYSYCRRENDWLHVREIKRPRWA</sequence>
<dbReference type="InterPro" id="IPR011604">
    <property type="entry name" value="PDDEXK-like_dom_sf"/>
</dbReference>
<dbReference type="EMBL" id="QKRA01000003">
    <property type="protein sequence ID" value="RDL44758.1"/>
    <property type="molecule type" value="Genomic_DNA"/>
</dbReference>
<evidence type="ECO:0000259" key="1">
    <source>
        <dbReference type="Pfam" id="PF12684"/>
    </source>
</evidence>
<comment type="caution">
    <text evidence="2">The sequence shown here is derived from an EMBL/GenBank/DDBJ whole genome shotgun (WGS) entry which is preliminary data.</text>
</comment>
<evidence type="ECO:0000313" key="3">
    <source>
        <dbReference type="Proteomes" id="UP000254326"/>
    </source>
</evidence>
<keyword evidence="3" id="KW-1185">Reference proteome</keyword>
<accession>A0A370UAI0</accession>
<dbReference type="Proteomes" id="UP000254326">
    <property type="component" value="Unassembled WGS sequence"/>
</dbReference>
<protein>
    <submittedName>
        <fullName evidence="2">Exodeoxyribonuclease VIII</fullName>
    </submittedName>
</protein>